<organism evidence="3">
    <name type="scientific">Trepomonas sp. PC1</name>
    <dbReference type="NCBI Taxonomy" id="1076344"/>
    <lineage>
        <taxon>Eukaryota</taxon>
        <taxon>Metamonada</taxon>
        <taxon>Diplomonadida</taxon>
        <taxon>Hexamitidae</taxon>
        <taxon>Hexamitinae</taxon>
        <taxon>Trepomonas</taxon>
    </lineage>
</organism>
<feature type="compositionally biased region" description="Acidic residues" evidence="2">
    <location>
        <begin position="1013"/>
        <end position="1022"/>
    </location>
</feature>
<reference evidence="3" key="1">
    <citation type="submission" date="2015-07" db="EMBL/GenBank/DDBJ databases">
        <title>Adaptation to a free-living lifestyle via gene acquisitions in the diplomonad Trepomonas sp. PC1.</title>
        <authorList>
            <person name="Xu F."/>
            <person name="Jerlstrom-Hultqvist J."/>
            <person name="Kolisko M."/>
            <person name="Simpson A.G.B."/>
            <person name="Roger A.J."/>
            <person name="Svard S.G."/>
            <person name="Andersson J.O."/>
        </authorList>
    </citation>
    <scope>NUCLEOTIDE SEQUENCE</scope>
    <source>
        <strain evidence="3">PC1</strain>
    </source>
</reference>
<feature type="compositionally biased region" description="Basic and acidic residues" evidence="2">
    <location>
        <begin position="830"/>
        <end position="877"/>
    </location>
</feature>
<accession>A0A146KI57</accession>
<feature type="compositionally biased region" description="Polar residues" evidence="2">
    <location>
        <begin position="904"/>
        <end position="916"/>
    </location>
</feature>
<evidence type="ECO:0000256" key="2">
    <source>
        <dbReference type="SAM" id="MobiDB-lite"/>
    </source>
</evidence>
<feature type="compositionally biased region" description="Acidic residues" evidence="2">
    <location>
        <begin position="1070"/>
        <end position="1099"/>
    </location>
</feature>
<feature type="non-terminal residue" evidence="3">
    <location>
        <position position="1"/>
    </location>
</feature>
<feature type="compositionally biased region" description="Polar residues" evidence="2">
    <location>
        <begin position="1024"/>
        <end position="1035"/>
    </location>
</feature>
<proteinExistence type="predicted"/>
<sequence length="1099" mass="129927">PPKLQQLRVQIQSMGKQLLISQDEIQCALSKLGSSIKHTEMYLRRLEKTQKLLQEHYDANQVLLRSKNNIADFLQNKTLPASSLAQNLLSLKNATIQEILLLKELRQHLGYPCDFSLKIQQPTFYQNLQTESLFNIDSIQQIFSQFDYFSNLSRQEFAFQLAVPIGQSLNLHFLLSNSPFIGEFWARLYKIPTCREYLYVKALSLQQFNLLCQKEPQQIKDFIVKKQISKRFDNFIYKIPLNKNKIVYQKQYNTSNTQTVGKTNLNTISGLQFQSQRTQRGFQNLQLQKDDLDQQIFIYQKELQLQNDEISYSQEMLKDKPDKKLAYKNRLKEVIEIQKKAFQLETEKIQIQSQIRLQQYTSSKLLLDLAIQFRNNAVQLFYLYKHFQLLTGCSYDLKFQLKAVYQPLLDEFNDVFFASVMEASNYPFQSIQEYKQLFQQNKSRIIFSYKLNDQKFSQFSELFWHNICKQSQLQLSADLTSQELVELVEQETSRVSQFKQVVEKAVCNKAKICRVPVLSSQLEIFQKQEESEEIELMLPENTQFKEPSSEHSSDQEEIGAREVNVQTDIYVKEEQLQRDLKPKCSQKAEDEVFSNLQAELERSKSQIIEKNPIYGDEQSKKYNEYIDYLDSTQGREKLQKIFDDKYGAQTLQKTQKTGAAFRRNQLLNTKPLESTILGQRQSIQLVNQQKDELTKKAEKNKFLQVQMEYELNNSELSAKQKLQRHEELKKEIKDQELKQSQKIDLNSISIFINDKKDQEEESLKQQLAMLEPDEKKSRQIMSIGYMISRKIEELSQQKSLQESSRLLQLKQEEENQIMLEKRLQETENLKKEAERIKQKEVEKLQRLKQEAAQRQIEEERQRLEREKEKENEEKREAEEEEVEEKQELEKLQQQASFEQETKQPDLQNQREASQKQQTEKQSEAPQQAQIERIEPEQRQLTPIDIKPQTNLSKSDLQLPKPPQILGRIPPIKKQTDKVEPLELAKSALSEHEIVSQAMEEIQQQLLIEKNENAEEEEEEDEGSVIQQLELYQQSLKAPKPKDRKWFEESELDIDDPEEEYEEAEARESPNEDFELGEEQEEQEYEQEYEYEYDMNDVDE</sequence>
<gene>
    <name evidence="3" type="ORF">TPC1_11051</name>
</gene>
<evidence type="ECO:0000256" key="1">
    <source>
        <dbReference type="SAM" id="Coils"/>
    </source>
</evidence>
<keyword evidence="1" id="KW-0175">Coiled coil</keyword>
<dbReference type="EMBL" id="GDID01000788">
    <property type="protein sequence ID" value="JAP95818.1"/>
    <property type="molecule type" value="Transcribed_RNA"/>
</dbReference>
<name>A0A146KI57_9EUKA</name>
<protein>
    <submittedName>
        <fullName evidence="3">Uncharacterized protein</fullName>
    </submittedName>
</protein>
<feature type="region of interest" description="Disordered" evidence="2">
    <location>
        <begin position="1005"/>
        <end position="1099"/>
    </location>
</feature>
<feature type="coiled-coil region" evidence="1">
    <location>
        <begin position="686"/>
        <end position="738"/>
    </location>
</feature>
<evidence type="ECO:0000313" key="3">
    <source>
        <dbReference type="EMBL" id="JAP95818.1"/>
    </source>
</evidence>
<feature type="compositionally biased region" description="Acidic residues" evidence="2">
    <location>
        <begin position="1048"/>
        <end position="1062"/>
    </location>
</feature>
<dbReference type="AlphaFoldDB" id="A0A146KI57"/>
<feature type="region of interest" description="Disordered" evidence="2">
    <location>
        <begin position="830"/>
        <end position="977"/>
    </location>
</feature>